<dbReference type="RefSeq" id="WP_425565350.1">
    <property type="nucleotide sequence ID" value="NZ_BAAARN010000001.1"/>
</dbReference>
<dbReference type="InterPro" id="IPR037523">
    <property type="entry name" value="VOC_core"/>
</dbReference>
<sequence length="129" mass="13924">MSLAMSAVATMLPVTDIDRAKEFYSDRLGLPFQGTNAEGSLMYELSGGTVLMLLPREGGSQNPSTALTWEVPDVAAEITELEGRGVVFEDYDLPGLQTEGHIADLAGERAAWFVDPDGNVLCIHEAHRT</sequence>
<dbReference type="InterPro" id="IPR029068">
    <property type="entry name" value="Glyas_Bleomycin-R_OHBP_Dase"/>
</dbReference>
<evidence type="ECO:0000313" key="2">
    <source>
        <dbReference type="EMBL" id="GAA2731823.1"/>
    </source>
</evidence>
<dbReference type="InterPro" id="IPR004360">
    <property type="entry name" value="Glyas_Fos-R_dOase_dom"/>
</dbReference>
<dbReference type="Pfam" id="PF00903">
    <property type="entry name" value="Glyoxalase"/>
    <property type="match status" value="1"/>
</dbReference>
<reference evidence="3" key="1">
    <citation type="journal article" date="2019" name="Int. J. Syst. Evol. Microbiol.">
        <title>The Global Catalogue of Microorganisms (GCM) 10K type strain sequencing project: providing services to taxonomists for standard genome sequencing and annotation.</title>
        <authorList>
            <consortium name="The Broad Institute Genomics Platform"/>
            <consortium name="The Broad Institute Genome Sequencing Center for Infectious Disease"/>
            <person name="Wu L."/>
            <person name="Ma J."/>
        </authorList>
    </citation>
    <scope>NUCLEOTIDE SEQUENCE [LARGE SCALE GENOMIC DNA]</scope>
    <source>
        <strain evidence="3">JCM 16378</strain>
    </source>
</reference>
<dbReference type="Gene3D" id="3.10.180.10">
    <property type="entry name" value="2,3-Dihydroxybiphenyl 1,2-Dioxygenase, domain 1"/>
    <property type="match status" value="1"/>
</dbReference>
<gene>
    <name evidence="2" type="ORF">GCM10009867_06340</name>
</gene>
<dbReference type="SUPFAM" id="SSF54593">
    <property type="entry name" value="Glyoxalase/Bleomycin resistance protein/Dihydroxybiphenyl dioxygenase"/>
    <property type="match status" value="1"/>
</dbReference>
<feature type="domain" description="VOC" evidence="1">
    <location>
        <begin position="6"/>
        <end position="126"/>
    </location>
</feature>
<dbReference type="PROSITE" id="PS51819">
    <property type="entry name" value="VOC"/>
    <property type="match status" value="1"/>
</dbReference>
<evidence type="ECO:0000313" key="3">
    <source>
        <dbReference type="Proteomes" id="UP001501326"/>
    </source>
</evidence>
<protein>
    <submittedName>
        <fullName evidence="2">Glyoxalase/bleomycin resistance/dioxygenase family protein</fullName>
    </submittedName>
</protein>
<dbReference type="EMBL" id="BAAARN010000001">
    <property type="protein sequence ID" value="GAA2731823.1"/>
    <property type="molecule type" value="Genomic_DNA"/>
</dbReference>
<keyword evidence="3" id="KW-1185">Reference proteome</keyword>
<comment type="caution">
    <text evidence="2">The sequence shown here is derived from an EMBL/GenBank/DDBJ whole genome shotgun (WGS) entry which is preliminary data.</text>
</comment>
<organism evidence="2 3">
    <name type="scientific">Pedococcus aerophilus</name>
    <dbReference type="NCBI Taxonomy" id="436356"/>
    <lineage>
        <taxon>Bacteria</taxon>
        <taxon>Bacillati</taxon>
        <taxon>Actinomycetota</taxon>
        <taxon>Actinomycetes</taxon>
        <taxon>Micrococcales</taxon>
        <taxon>Intrasporangiaceae</taxon>
        <taxon>Pedococcus</taxon>
    </lineage>
</organism>
<proteinExistence type="predicted"/>
<evidence type="ECO:0000259" key="1">
    <source>
        <dbReference type="PROSITE" id="PS51819"/>
    </source>
</evidence>
<name>A0ABP6GV66_9MICO</name>
<dbReference type="Proteomes" id="UP001501326">
    <property type="component" value="Unassembled WGS sequence"/>
</dbReference>
<accession>A0ABP6GV66</accession>